<dbReference type="Pfam" id="PF01523">
    <property type="entry name" value="PmbA_TldD_1st"/>
    <property type="match status" value="1"/>
</dbReference>
<evidence type="ECO:0000313" key="5">
    <source>
        <dbReference type="EMBL" id="MDK2562044.1"/>
    </source>
</evidence>
<organism evidence="5 6">
    <name type="scientific">Romboutsia sedimentorum</name>
    <dbReference type="NCBI Taxonomy" id="1368474"/>
    <lineage>
        <taxon>Bacteria</taxon>
        <taxon>Bacillati</taxon>
        <taxon>Bacillota</taxon>
        <taxon>Clostridia</taxon>
        <taxon>Peptostreptococcales</taxon>
        <taxon>Peptostreptococcaceae</taxon>
        <taxon>Romboutsia</taxon>
    </lineage>
</organism>
<dbReference type="PANTHER" id="PTHR43421">
    <property type="entry name" value="METALLOPROTEASE PMBA"/>
    <property type="match status" value="1"/>
</dbReference>
<feature type="domain" description="Metalloprotease TldD/E C-terminal" evidence="3">
    <location>
        <begin position="225"/>
        <end position="446"/>
    </location>
</feature>
<proteinExistence type="inferred from homology"/>
<feature type="domain" description="Metalloprotease TldD/E central" evidence="4">
    <location>
        <begin position="113"/>
        <end position="218"/>
    </location>
</feature>
<comment type="similarity">
    <text evidence="1">Belongs to the peptidase U62 family.</text>
</comment>
<dbReference type="InterPro" id="IPR045569">
    <property type="entry name" value="Metalloprtase-TldD/E_C"/>
</dbReference>
<evidence type="ECO:0000313" key="6">
    <source>
        <dbReference type="Proteomes" id="UP001301012"/>
    </source>
</evidence>
<dbReference type="PANTHER" id="PTHR43421:SF1">
    <property type="entry name" value="METALLOPROTEASE PMBA"/>
    <property type="match status" value="1"/>
</dbReference>
<dbReference type="InterPro" id="IPR047657">
    <property type="entry name" value="PmbA"/>
</dbReference>
<dbReference type="RefSeq" id="WP_284131032.1">
    <property type="nucleotide sequence ID" value="NZ_JASKYM010000001.1"/>
</dbReference>
<dbReference type="Pfam" id="PF19289">
    <property type="entry name" value="PmbA_TldD_3rd"/>
    <property type="match status" value="1"/>
</dbReference>
<evidence type="ECO:0000259" key="4">
    <source>
        <dbReference type="Pfam" id="PF19290"/>
    </source>
</evidence>
<gene>
    <name evidence="5" type="ORF">QOZ84_00675</name>
</gene>
<dbReference type="Gene3D" id="3.30.2290.10">
    <property type="entry name" value="PmbA/TldD superfamily"/>
    <property type="match status" value="1"/>
</dbReference>
<sequence length="447" mass="49027">MEFNSFKKMLLKKGLECGFEECEIYYSQGESLSIGVYEGEVEKYNLEKSFGLSFRGKINGKMGYSYTEIMDFEALNMLIKNAKESALNIENNDIQFIYEGDKHYDKVSSYYKELENLDTSKMINLVLDLEKETKAYCKKVVNISGCKISYSYSSYGIYNTKGLELTNRNNLLMSYVVPVVEDEGQKQDGVGYVIAKSLDEVNPKAIAKQGVEESLSKLNGKSIPSGKYKTIIYNEAMVSLLDTFSDIFSADSAQKGLSLLKDKEGELIASPIVTIIDNPLLDDGLASTPFDDEGVATLKKEIVSNGKLTTLLHNLKTANKANTKTTGNGFKASYASQVGVSPSNLYIQKGESSFDELLKTVGEGIIITDLAGLHSGANPISGDFSLAAKGFYIKDGVKTFPIEQITVAGNYFDLLKEIEVVGDDLKFPMSNVGSPSLIVKEISVAGK</sequence>
<dbReference type="InterPro" id="IPR035068">
    <property type="entry name" value="TldD/PmbA_N"/>
</dbReference>
<dbReference type="SUPFAM" id="SSF111283">
    <property type="entry name" value="Putative modulator of DNA gyrase, PmbA/TldD"/>
    <property type="match status" value="1"/>
</dbReference>
<dbReference type="EMBL" id="JASKYM010000001">
    <property type="protein sequence ID" value="MDK2562044.1"/>
    <property type="molecule type" value="Genomic_DNA"/>
</dbReference>
<reference evidence="5 6" key="1">
    <citation type="submission" date="2023-05" db="EMBL/GenBank/DDBJ databases">
        <title>Rombocin, a short stable natural nisin variant, displays selective antimicrobial activity against Listeria monocytogenes and employs dual mode of action to kill target bacterial strains.</title>
        <authorList>
            <person name="Wambui J."/>
            <person name="Stephan R."/>
            <person name="Kuipers O.P."/>
        </authorList>
    </citation>
    <scope>NUCLEOTIDE SEQUENCE [LARGE SCALE GENOMIC DNA]</scope>
    <source>
        <strain evidence="5 6">RC002</strain>
    </source>
</reference>
<dbReference type="InterPro" id="IPR045570">
    <property type="entry name" value="Metalloprtase-TldD/E_cen_dom"/>
</dbReference>
<evidence type="ECO:0000256" key="1">
    <source>
        <dbReference type="ARBA" id="ARBA00005836"/>
    </source>
</evidence>
<dbReference type="Proteomes" id="UP001301012">
    <property type="component" value="Unassembled WGS sequence"/>
</dbReference>
<feature type="domain" description="Metalloprotease TldD/E N-terminal" evidence="2">
    <location>
        <begin position="22"/>
        <end position="86"/>
    </location>
</feature>
<dbReference type="InterPro" id="IPR036059">
    <property type="entry name" value="TldD/PmbA_sf"/>
</dbReference>
<evidence type="ECO:0000259" key="3">
    <source>
        <dbReference type="Pfam" id="PF19289"/>
    </source>
</evidence>
<accession>A0ABT7E550</accession>
<name>A0ABT7E550_9FIRM</name>
<keyword evidence="6" id="KW-1185">Reference proteome</keyword>
<comment type="caution">
    <text evidence="5">The sequence shown here is derived from an EMBL/GenBank/DDBJ whole genome shotgun (WGS) entry which is preliminary data.</text>
</comment>
<dbReference type="Pfam" id="PF19290">
    <property type="entry name" value="PmbA_TldD_2nd"/>
    <property type="match status" value="1"/>
</dbReference>
<evidence type="ECO:0000259" key="2">
    <source>
        <dbReference type="Pfam" id="PF01523"/>
    </source>
</evidence>
<protein>
    <submittedName>
        <fullName evidence="5">TldD/PmbA family protein</fullName>
    </submittedName>
</protein>
<dbReference type="InterPro" id="IPR002510">
    <property type="entry name" value="Metalloprtase-TldD/E_N"/>
</dbReference>